<reference evidence="2" key="1">
    <citation type="submission" date="2018-06" db="EMBL/GenBank/DDBJ databases">
        <authorList>
            <person name="Zhirakovskaya E."/>
        </authorList>
    </citation>
    <scope>NUCLEOTIDE SEQUENCE</scope>
</reference>
<protein>
    <recommendedName>
        <fullName evidence="1">TadE-like domain-containing protein</fullName>
    </recommendedName>
</protein>
<name>A0A3B0T053_9ZZZZ</name>
<dbReference type="Pfam" id="PF07811">
    <property type="entry name" value="TadE"/>
    <property type="match status" value="1"/>
</dbReference>
<dbReference type="EMBL" id="UOEK01000324">
    <property type="protein sequence ID" value="VAW05739.1"/>
    <property type="molecule type" value="Genomic_DNA"/>
</dbReference>
<sequence>MALLLPLFVVLLLFVVEVAAVGRMQMEVVHAARQGARQAAADPEVALAAGAARRALPGYRDVQVRVRRDHKVGGDASVVVSVKHRVQLAFIRGPTLTIRSKSTMRVEQ</sequence>
<evidence type="ECO:0000259" key="1">
    <source>
        <dbReference type="Pfam" id="PF07811"/>
    </source>
</evidence>
<evidence type="ECO:0000313" key="2">
    <source>
        <dbReference type="EMBL" id="VAW05739.1"/>
    </source>
</evidence>
<accession>A0A3B0T053</accession>
<feature type="domain" description="TadE-like" evidence="1">
    <location>
        <begin position="1"/>
        <end position="37"/>
    </location>
</feature>
<gene>
    <name evidence="2" type="ORF">MNBD_ACTINO02-2344</name>
</gene>
<proteinExistence type="predicted"/>
<dbReference type="InterPro" id="IPR012495">
    <property type="entry name" value="TadE-like_dom"/>
</dbReference>
<dbReference type="AlphaFoldDB" id="A0A3B0T053"/>
<organism evidence="2">
    <name type="scientific">hydrothermal vent metagenome</name>
    <dbReference type="NCBI Taxonomy" id="652676"/>
    <lineage>
        <taxon>unclassified sequences</taxon>
        <taxon>metagenomes</taxon>
        <taxon>ecological metagenomes</taxon>
    </lineage>
</organism>